<dbReference type="Gene3D" id="2.60.120.620">
    <property type="entry name" value="q2cbj1_9rhob like domain"/>
    <property type="match status" value="1"/>
</dbReference>
<reference evidence="6 7" key="1">
    <citation type="submission" date="2016-03" db="EMBL/GenBank/DDBJ databases">
        <title>Draft genome sequence of the Fonsecaea monophora CBS 269.37.</title>
        <authorList>
            <person name="Bombassaro A."/>
            <person name="Vinicius W.A."/>
            <person name="De Hoog S."/>
            <person name="Sun J."/>
            <person name="Souza E.M."/>
            <person name="Raittz R.T."/>
            <person name="Costa F."/>
            <person name="Leao A.C."/>
            <person name="Tadra-Sfeir M.Z."/>
            <person name="Baura V."/>
            <person name="Balsanelli E."/>
            <person name="Pedrosa F.O."/>
            <person name="Moreno L.F."/>
            <person name="Steffens M.B."/>
            <person name="Xi L."/>
            <person name="Bocca A.L."/>
            <person name="Felipe M.S."/>
            <person name="Teixeira M."/>
            <person name="Telles Filho F.Q."/>
            <person name="Azevedo C.M."/>
            <person name="Gomes R."/>
            <person name="Vicente V.A."/>
        </authorList>
    </citation>
    <scope>NUCLEOTIDE SEQUENCE [LARGE SCALE GENOMIC DNA]</scope>
    <source>
        <strain evidence="6 7">CBS 269.37</strain>
    </source>
</reference>
<dbReference type="Proteomes" id="UP000077002">
    <property type="component" value="Unassembled WGS sequence"/>
</dbReference>
<comment type="similarity">
    <text evidence="2">Belongs to the PhyH family.</text>
</comment>
<evidence type="ECO:0000256" key="3">
    <source>
        <dbReference type="ARBA" id="ARBA00022723"/>
    </source>
</evidence>
<keyword evidence="3" id="KW-0479">Metal-binding</keyword>
<name>A0A177FM93_9EURO</name>
<dbReference type="EMBL" id="LVKK01000002">
    <property type="protein sequence ID" value="OAG45337.1"/>
    <property type="molecule type" value="Genomic_DNA"/>
</dbReference>
<keyword evidence="7" id="KW-1185">Reference proteome</keyword>
<keyword evidence="4" id="KW-0408">Iron</keyword>
<organism evidence="6 7">
    <name type="scientific">Fonsecaea monophora</name>
    <dbReference type="NCBI Taxonomy" id="254056"/>
    <lineage>
        <taxon>Eukaryota</taxon>
        <taxon>Fungi</taxon>
        <taxon>Dikarya</taxon>
        <taxon>Ascomycota</taxon>
        <taxon>Pezizomycotina</taxon>
        <taxon>Eurotiomycetes</taxon>
        <taxon>Chaetothyriomycetidae</taxon>
        <taxon>Chaetothyriales</taxon>
        <taxon>Herpotrichiellaceae</taxon>
        <taxon>Fonsecaea</taxon>
    </lineage>
</organism>
<dbReference type="GO" id="GO:0046872">
    <property type="term" value="F:metal ion binding"/>
    <property type="evidence" value="ECO:0007669"/>
    <property type="project" value="UniProtKB-KW"/>
</dbReference>
<evidence type="ECO:0000313" key="6">
    <source>
        <dbReference type="EMBL" id="OAG45337.1"/>
    </source>
</evidence>
<comment type="caution">
    <text evidence="6">The sequence shown here is derived from an EMBL/GenBank/DDBJ whole genome shotgun (WGS) entry which is preliminary data.</text>
</comment>
<proteinExistence type="inferred from homology"/>
<dbReference type="PANTHER" id="PTHR20883">
    <property type="entry name" value="PHYTANOYL-COA DIOXYGENASE DOMAIN CONTAINING 1"/>
    <property type="match status" value="1"/>
</dbReference>
<protein>
    <recommendedName>
        <fullName evidence="8">Phytanoyl-CoA dioxygenase</fullName>
    </recommendedName>
</protein>
<dbReference type="SUPFAM" id="SSF51197">
    <property type="entry name" value="Clavaminate synthase-like"/>
    <property type="match status" value="1"/>
</dbReference>
<feature type="compositionally biased region" description="Low complexity" evidence="5">
    <location>
        <begin position="13"/>
        <end position="27"/>
    </location>
</feature>
<dbReference type="RefSeq" id="XP_022517289.1">
    <property type="nucleotide sequence ID" value="XM_022650675.1"/>
</dbReference>
<dbReference type="InterPro" id="IPR008775">
    <property type="entry name" value="Phytyl_CoA_dOase-like"/>
</dbReference>
<feature type="region of interest" description="Disordered" evidence="5">
    <location>
        <begin position="1"/>
        <end position="27"/>
    </location>
</feature>
<dbReference type="OrthoDB" id="445007at2759"/>
<accession>A0A177FM93</accession>
<dbReference type="AlphaFoldDB" id="A0A177FM93"/>
<evidence type="ECO:0008006" key="8">
    <source>
        <dbReference type="Google" id="ProtNLM"/>
    </source>
</evidence>
<dbReference type="Pfam" id="PF05721">
    <property type="entry name" value="PhyH"/>
    <property type="match status" value="1"/>
</dbReference>
<sequence>MNFDFSKSKSVMPQPTSTPTTQSPTSSFDLYSETLARRALPSDPAVRADIEHVLEHGYVVIPNCFSADEAREARDEITRLLHKDSSGQRPLTGRNSFEGLNTNRIYSLLNKTRVFDKFVILPRVLALNDFFLDPGYLLSAYHTISINPGEKAQALHHDDYYIKSPRPRLPFGTAIMVALNEYTAENGATRVIPGSHKWDSSRRGTPEETIPALCPEGGVIYFIGTLWHGGGANFSDKPRQSATVQYCQPFVRPIENQILAVDPRKLDSIHPRIVDLMGYTHMEPFMGYADGMGPRRAARRMVKWLQEEVDNDPPTFAHGFKDSKL</sequence>
<evidence type="ECO:0000256" key="2">
    <source>
        <dbReference type="ARBA" id="ARBA00005830"/>
    </source>
</evidence>
<dbReference type="PANTHER" id="PTHR20883:SF15">
    <property type="entry name" value="PHYTANOYL-COA DIOXYGENASE DOMAIN-CONTAINING PROTEIN 1"/>
    <property type="match status" value="1"/>
</dbReference>
<evidence type="ECO:0000256" key="5">
    <source>
        <dbReference type="SAM" id="MobiDB-lite"/>
    </source>
</evidence>
<evidence type="ECO:0000256" key="4">
    <source>
        <dbReference type="ARBA" id="ARBA00023004"/>
    </source>
</evidence>
<dbReference type="GeneID" id="34595867"/>
<evidence type="ECO:0000256" key="1">
    <source>
        <dbReference type="ARBA" id="ARBA00001962"/>
    </source>
</evidence>
<comment type="cofactor">
    <cofactor evidence="1">
        <name>Fe cation</name>
        <dbReference type="ChEBI" id="CHEBI:24875"/>
    </cofactor>
</comment>
<evidence type="ECO:0000313" key="7">
    <source>
        <dbReference type="Proteomes" id="UP000077002"/>
    </source>
</evidence>
<gene>
    <name evidence="6" type="ORF">AYO21_00685</name>
</gene>